<organism evidence="1">
    <name type="scientific">Anguilla anguilla</name>
    <name type="common">European freshwater eel</name>
    <name type="synonym">Muraena anguilla</name>
    <dbReference type="NCBI Taxonomy" id="7936"/>
    <lineage>
        <taxon>Eukaryota</taxon>
        <taxon>Metazoa</taxon>
        <taxon>Chordata</taxon>
        <taxon>Craniata</taxon>
        <taxon>Vertebrata</taxon>
        <taxon>Euteleostomi</taxon>
        <taxon>Actinopterygii</taxon>
        <taxon>Neopterygii</taxon>
        <taxon>Teleostei</taxon>
        <taxon>Anguilliformes</taxon>
        <taxon>Anguillidae</taxon>
        <taxon>Anguilla</taxon>
    </lineage>
</organism>
<evidence type="ECO:0000313" key="1">
    <source>
        <dbReference type="EMBL" id="JAH04775.1"/>
    </source>
</evidence>
<protein>
    <submittedName>
        <fullName evidence="1">Uncharacterized protein</fullName>
    </submittedName>
</protein>
<sequence>MFSYLSFIWNKEHYSLPFSIRITCGGHGLNFGNAQTGEHKKKKKVLVWLKSCAASEHLC</sequence>
<reference evidence="1" key="1">
    <citation type="submission" date="2014-11" db="EMBL/GenBank/DDBJ databases">
        <authorList>
            <person name="Amaro Gonzalez C."/>
        </authorList>
    </citation>
    <scope>NUCLEOTIDE SEQUENCE</scope>
</reference>
<dbReference type="AlphaFoldDB" id="A0A0E9PL31"/>
<reference evidence="1" key="2">
    <citation type="journal article" date="2015" name="Fish Shellfish Immunol.">
        <title>Early steps in the European eel (Anguilla anguilla)-Vibrio vulnificus interaction in the gills: Role of the RtxA13 toxin.</title>
        <authorList>
            <person name="Callol A."/>
            <person name="Pajuelo D."/>
            <person name="Ebbesson L."/>
            <person name="Teles M."/>
            <person name="MacKenzie S."/>
            <person name="Amaro C."/>
        </authorList>
    </citation>
    <scope>NUCLEOTIDE SEQUENCE</scope>
</reference>
<accession>A0A0E9PL31</accession>
<proteinExistence type="predicted"/>
<dbReference type="EMBL" id="GBXM01103802">
    <property type="protein sequence ID" value="JAH04775.1"/>
    <property type="molecule type" value="Transcribed_RNA"/>
</dbReference>
<name>A0A0E9PL31_ANGAN</name>